<keyword evidence="1" id="KW-0547">Nucleotide-binding</keyword>
<dbReference type="InterPro" id="IPR000719">
    <property type="entry name" value="Prot_kinase_dom"/>
</dbReference>
<organism evidence="4 5">
    <name type="scientific">Biomphalaria pfeifferi</name>
    <name type="common">Bloodfluke planorb</name>
    <name type="synonym">Freshwater snail</name>
    <dbReference type="NCBI Taxonomy" id="112525"/>
    <lineage>
        <taxon>Eukaryota</taxon>
        <taxon>Metazoa</taxon>
        <taxon>Spiralia</taxon>
        <taxon>Lophotrochozoa</taxon>
        <taxon>Mollusca</taxon>
        <taxon>Gastropoda</taxon>
        <taxon>Heterobranchia</taxon>
        <taxon>Euthyneura</taxon>
        <taxon>Panpulmonata</taxon>
        <taxon>Hygrophila</taxon>
        <taxon>Lymnaeoidea</taxon>
        <taxon>Planorbidae</taxon>
        <taxon>Biomphalaria</taxon>
    </lineage>
</organism>
<feature type="domain" description="Protein kinase" evidence="3">
    <location>
        <begin position="864"/>
        <end position="1163"/>
    </location>
</feature>
<name>A0AAD8CCN6_BIOPF</name>
<dbReference type="InterPro" id="IPR050198">
    <property type="entry name" value="Non-receptor_tyrosine_kinases"/>
</dbReference>
<dbReference type="SUPFAM" id="SSF56112">
    <property type="entry name" value="Protein kinase-like (PK-like)"/>
    <property type="match status" value="2"/>
</dbReference>
<dbReference type="Pfam" id="PF07714">
    <property type="entry name" value="PK_Tyr_Ser-Thr"/>
    <property type="match status" value="2"/>
</dbReference>
<feature type="domain" description="Protein kinase" evidence="3">
    <location>
        <begin position="574"/>
        <end position="854"/>
    </location>
</feature>
<dbReference type="InterPro" id="IPR011009">
    <property type="entry name" value="Kinase-like_dom_sf"/>
</dbReference>
<dbReference type="Gene3D" id="1.10.510.10">
    <property type="entry name" value="Transferase(Phosphotransferase) domain 1"/>
    <property type="match status" value="2"/>
</dbReference>
<evidence type="ECO:0000256" key="2">
    <source>
        <dbReference type="ARBA" id="ARBA00022840"/>
    </source>
</evidence>
<protein>
    <submittedName>
        <fullName evidence="4">Fibroblast growth factor receptor 3-like isoform X3</fullName>
    </submittedName>
</protein>
<reference evidence="4" key="1">
    <citation type="journal article" date="2023" name="PLoS Negl. Trop. Dis.">
        <title>A genome sequence for Biomphalaria pfeifferi, the major vector snail for the human-infecting parasite Schistosoma mansoni.</title>
        <authorList>
            <person name="Bu L."/>
            <person name="Lu L."/>
            <person name="Laidemitt M.R."/>
            <person name="Zhang S.M."/>
            <person name="Mutuku M."/>
            <person name="Mkoji G."/>
            <person name="Steinauer M."/>
            <person name="Loker E.S."/>
        </authorList>
    </citation>
    <scope>NUCLEOTIDE SEQUENCE</scope>
    <source>
        <strain evidence="4">KasaAsao</strain>
    </source>
</reference>
<dbReference type="GO" id="GO:0005524">
    <property type="term" value="F:ATP binding"/>
    <property type="evidence" value="ECO:0007669"/>
    <property type="project" value="UniProtKB-KW"/>
</dbReference>
<evidence type="ECO:0000313" key="4">
    <source>
        <dbReference type="EMBL" id="KAK0070273.1"/>
    </source>
</evidence>
<reference evidence="4" key="2">
    <citation type="submission" date="2023-04" db="EMBL/GenBank/DDBJ databases">
        <authorList>
            <person name="Bu L."/>
            <person name="Lu L."/>
            <person name="Laidemitt M.R."/>
            <person name="Zhang S.M."/>
            <person name="Mutuku M."/>
            <person name="Mkoji G."/>
            <person name="Steinauer M."/>
            <person name="Loker E.S."/>
        </authorList>
    </citation>
    <scope>NUCLEOTIDE SEQUENCE</scope>
    <source>
        <strain evidence="4">KasaAsao</strain>
        <tissue evidence="4">Whole Snail</tissue>
    </source>
</reference>
<keyword evidence="5" id="KW-1185">Reference proteome</keyword>
<comment type="caution">
    <text evidence="4">The sequence shown here is derived from an EMBL/GenBank/DDBJ whole genome shotgun (WGS) entry which is preliminary data.</text>
</comment>
<dbReference type="PROSITE" id="PS50011">
    <property type="entry name" value="PROTEIN_KINASE_DOM"/>
    <property type="match status" value="2"/>
</dbReference>
<evidence type="ECO:0000313" key="5">
    <source>
        <dbReference type="Proteomes" id="UP001233172"/>
    </source>
</evidence>
<dbReference type="EMBL" id="JASAOG010000001">
    <property type="protein sequence ID" value="KAK0070273.1"/>
    <property type="molecule type" value="Genomic_DNA"/>
</dbReference>
<keyword evidence="2" id="KW-0067">ATP-binding</keyword>
<accession>A0AAD8CCN6</accession>
<dbReference type="InterPro" id="IPR001245">
    <property type="entry name" value="Ser-Thr/Tyr_kinase_cat_dom"/>
</dbReference>
<dbReference type="AlphaFoldDB" id="A0AAD8CCN6"/>
<sequence length="1174" mass="136512">MASKLKANYHIPLCERESHLKWINELSKRLKAKQETCIEKYPLNGPFPSWFLEGLNNCDFTIIHICTKLENKIEECKQELSKNLKKLILIKFNDHNTKAFTELMEKFTVSHIIDDVALENFIDQLVATKDKSADGLKSENTEKFDIPLSSLKYVELKDSDKFVQYPDFFDRPNDFQPFIKECFLTSEKVLEKSNMENRITKLKALTKENENFVYEIQFFMFKCKLPFEHFAHEGTSSRGHERLGIHLTLLLPTLFREQEAYVLGHISVCPQPLLQSKSIILVELILLTASSQDKERLSPNIFINLENIIYQELRNLHKNEQNDQVAETIAVIEQLKYFYFIIICEWLYSCSEDKMNVFAFHMSRTVASRSVFPVANSLIDSSFTDLRTFISEFKQEKKCATLKKRTRKILDSEISAQDLAKVLRRSFTTEMFLVYCLVKKIFNSQDQKAVEFFKNSFDLQDTERPALSVSLFVHSITLFLCFQIKNVESKDGVVNLCTSCIKIVLKYMSSKMTDLQQMLVFHQNPNIRRSVINKLPDYAKIMPMIYTELKNLLVPVLELDSSQMKLMKTLLIQHAVLQQDDPNQFESTNWYCGEARLNGHQVLLHVHKPSKTDHIEQNKSEFHFHQDVFYNELEKLQKLKHENIIQLLAFRHHCIPSFYIVEDYKVTNLQETLRNIRKINGSLYRPDILHSFVVDALMAVQHCHELGFVHRNLTAGSLFIFEERKVKLCGFHLCLEVKDGNIRPDDKMEKHRSLRWTAPESLHNFEYSKASDMWMVGHLLNEIFTHGMFPYEDFLTSDEEVTSYIQEDGSIPMEACIPEKLFKYIIEPCNSKLPHERPTVANIIEKLKRVDPETLQWNLSNSESQTKTKIEKGAQATIHNPKFIEDIAGDEDKNLDLVSISETITKIKLTHQHIFREKLSERVPPELSSQIDSKQLYDLIGDVRIVQNSQAHHIECNIPSSCSGNLLDVALKKSLGQGPQNYLQCITVLGSVLMKLWSNSWIIGDLGADNVYVNKEHQNYKVYLVSMSYLKHLESNLHIKKQISHEASTLSRAAPEVVKSNAFTCESDVYCFGYLIWEIFTALHKDGTKVEEFRKLTSLDTTKEEDIYKHVASRTRFHFPSCCDERRTVYCCSQAMKQFILTCCHIQQTKRPRENLVQKLKEICKTDYDCQFSE</sequence>
<evidence type="ECO:0000256" key="1">
    <source>
        <dbReference type="ARBA" id="ARBA00022741"/>
    </source>
</evidence>
<dbReference type="GO" id="GO:0004672">
    <property type="term" value="F:protein kinase activity"/>
    <property type="evidence" value="ECO:0007669"/>
    <property type="project" value="InterPro"/>
</dbReference>
<keyword evidence="4" id="KW-0675">Receptor</keyword>
<evidence type="ECO:0000259" key="3">
    <source>
        <dbReference type="PROSITE" id="PS50011"/>
    </source>
</evidence>
<dbReference type="PANTHER" id="PTHR24418">
    <property type="entry name" value="TYROSINE-PROTEIN KINASE"/>
    <property type="match status" value="1"/>
</dbReference>
<dbReference type="Proteomes" id="UP001233172">
    <property type="component" value="Unassembled WGS sequence"/>
</dbReference>
<gene>
    <name evidence="4" type="ORF">Bpfe_000256</name>
</gene>
<proteinExistence type="predicted"/>